<reference evidence="6 7" key="1">
    <citation type="journal article" date="2014" name="Genome Announc.">
        <title>Draft Genome Sequence of the Boron-Tolerant and Moderately Halotolerant Bacterium Gracilibacillus boraciitolerans JCM 21714T.</title>
        <authorList>
            <person name="Ahmed I."/>
            <person name="Oshima K."/>
            <person name="Suda W."/>
            <person name="Kitamura K."/>
            <person name="Iida T."/>
            <person name="Ohmori Y."/>
            <person name="Fujiwara T."/>
            <person name="Hattori M."/>
            <person name="Ohkuma M."/>
        </authorList>
    </citation>
    <scope>NUCLEOTIDE SEQUENCE [LARGE SCALE GENOMIC DNA]</scope>
    <source>
        <strain evidence="6 7">JCM 21714</strain>
    </source>
</reference>
<dbReference type="InterPro" id="IPR000847">
    <property type="entry name" value="LysR_HTH_N"/>
</dbReference>
<dbReference type="RefSeq" id="WP_035722015.1">
    <property type="nucleotide sequence ID" value="NZ_BAVS01000003.1"/>
</dbReference>
<dbReference type="Pfam" id="PF00126">
    <property type="entry name" value="HTH_1"/>
    <property type="match status" value="1"/>
</dbReference>
<feature type="domain" description="HTH lysR-type" evidence="5">
    <location>
        <begin position="1"/>
        <end position="59"/>
    </location>
</feature>
<dbReference type="Gene3D" id="3.40.190.290">
    <property type="match status" value="1"/>
</dbReference>
<evidence type="ECO:0000256" key="1">
    <source>
        <dbReference type="ARBA" id="ARBA00009437"/>
    </source>
</evidence>
<dbReference type="EMBL" id="BAVS01000003">
    <property type="protein sequence ID" value="GAE92054.1"/>
    <property type="molecule type" value="Genomic_DNA"/>
</dbReference>
<dbReference type="InterPro" id="IPR005119">
    <property type="entry name" value="LysR_subst-bd"/>
</dbReference>
<evidence type="ECO:0000313" key="6">
    <source>
        <dbReference type="EMBL" id="GAE92054.1"/>
    </source>
</evidence>
<dbReference type="InterPro" id="IPR036388">
    <property type="entry name" value="WH-like_DNA-bd_sf"/>
</dbReference>
<dbReference type="PROSITE" id="PS50931">
    <property type="entry name" value="HTH_LYSR"/>
    <property type="match status" value="1"/>
</dbReference>
<keyword evidence="4" id="KW-0804">Transcription</keyword>
<evidence type="ECO:0000256" key="4">
    <source>
        <dbReference type="ARBA" id="ARBA00023163"/>
    </source>
</evidence>
<dbReference type="Pfam" id="PF03466">
    <property type="entry name" value="LysR_substrate"/>
    <property type="match status" value="1"/>
</dbReference>
<dbReference type="PANTHER" id="PTHR30126">
    <property type="entry name" value="HTH-TYPE TRANSCRIPTIONAL REGULATOR"/>
    <property type="match status" value="1"/>
</dbReference>
<gene>
    <name evidence="6" type="ORF">JCM21714_1034</name>
</gene>
<dbReference type="GO" id="GO:0000976">
    <property type="term" value="F:transcription cis-regulatory region binding"/>
    <property type="evidence" value="ECO:0007669"/>
    <property type="project" value="TreeGrafter"/>
</dbReference>
<dbReference type="AlphaFoldDB" id="W4VH19"/>
<dbReference type="SUPFAM" id="SSF53850">
    <property type="entry name" value="Periplasmic binding protein-like II"/>
    <property type="match status" value="1"/>
</dbReference>
<keyword evidence="3" id="KW-0238">DNA-binding</keyword>
<comment type="caution">
    <text evidence="6">The sequence shown here is derived from an EMBL/GenBank/DDBJ whole genome shotgun (WGS) entry which is preliminary data.</text>
</comment>
<evidence type="ECO:0000259" key="5">
    <source>
        <dbReference type="PROSITE" id="PS50931"/>
    </source>
</evidence>
<sequence length="306" mass="35479">MNHQQLKIFVLTAQYGKLTEVAEYLELKQPTVTFHLNKLQQNIGVQLFSKTRSQQWVLTDAGTAFYHYANQIIQLSHEAEMLMKEYQSLKRGKVFLGASYTPASYILPSHLANFQKKNKEVYVSLMVKKAPSILDRVKNYQLDIGVMAYGPLNDPELNIIPVMEDELVLIMHPNHPLAEKQSIQLHDLSFYSFILHEKKAVSRLLTEQWQQENKLKLKVMMEMGSIQTIKEAIASDIGLSIVPKLTVEREKREGKLLVRTLPNYQNQRYIYLIHRKNQLFTPLMEKFYTYLQHSLQQDKGTGSASH</sequence>
<dbReference type="SUPFAM" id="SSF46785">
    <property type="entry name" value="Winged helix' DNA-binding domain"/>
    <property type="match status" value="1"/>
</dbReference>
<dbReference type="STRING" id="1298598.JCM21714_1034"/>
<dbReference type="Proteomes" id="UP000019102">
    <property type="component" value="Unassembled WGS sequence"/>
</dbReference>
<evidence type="ECO:0000313" key="7">
    <source>
        <dbReference type="Proteomes" id="UP000019102"/>
    </source>
</evidence>
<protein>
    <submittedName>
        <fullName evidence="6">LysR family transcriptional regulator YeiE</fullName>
    </submittedName>
</protein>
<proteinExistence type="inferred from homology"/>
<evidence type="ECO:0000256" key="3">
    <source>
        <dbReference type="ARBA" id="ARBA00023125"/>
    </source>
</evidence>
<dbReference type="eggNOG" id="COG0583">
    <property type="taxonomic scope" value="Bacteria"/>
</dbReference>
<dbReference type="PANTHER" id="PTHR30126:SF39">
    <property type="entry name" value="HTH-TYPE TRANSCRIPTIONAL REGULATOR CYSL"/>
    <property type="match status" value="1"/>
</dbReference>
<dbReference type="GO" id="GO:0003700">
    <property type="term" value="F:DNA-binding transcription factor activity"/>
    <property type="evidence" value="ECO:0007669"/>
    <property type="project" value="InterPro"/>
</dbReference>
<keyword evidence="2" id="KW-0805">Transcription regulation</keyword>
<organism evidence="6 7">
    <name type="scientific">Gracilibacillus boraciitolerans JCM 21714</name>
    <dbReference type="NCBI Taxonomy" id="1298598"/>
    <lineage>
        <taxon>Bacteria</taxon>
        <taxon>Bacillati</taxon>
        <taxon>Bacillota</taxon>
        <taxon>Bacilli</taxon>
        <taxon>Bacillales</taxon>
        <taxon>Bacillaceae</taxon>
        <taxon>Gracilibacillus</taxon>
    </lineage>
</organism>
<evidence type="ECO:0000256" key="2">
    <source>
        <dbReference type="ARBA" id="ARBA00023015"/>
    </source>
</evidence>
<dbReference type="Gene3D" id="1.10.10.10">
    <property type="entry name" value="Winged helix-like DNA-binding domain superfamily/Winged helix DNA-binding domain"/>
    <property type="match status" value="1"/>
</dbReference>
<comment type="similarity">
    <text evidence="1">Belongs to the LysR transcriptional regulatory family.</text>
</comment>
<name>W4VH19_9BACI</name>
<accession>W4VH19</accession>
<dbReference type="InterPro" id="IPR036390">
    <property type="entry name" value="WH_DNA-bd_sf"/>
</dbReference>
<dbReference type="OrthoDB" id="9785745at2"/>
<keyword evidence="7" id="KW-1185">Reference proteome</keyword>